<dbReference type="GO" id="GO:0016491">
    <property type="term" value="F:oxidoreductase activity"/>
    <property type="evidence" value="ECO:0007669"/>
    <property type="project" value="InterPro"/>
</dbReference>
<dbReference type="Pfam" id="PF08534">
    <property type="entry name" value="Redoxin"/>
    <property type="match status" value="1"/>
</dbReference>
<organism evidence="5 6">
    <name type="scientific">Arenibacter algicola</name>
    <dbReference type="NCBI Taxonomy" id="616991"/>
    <lineage>
        <taxon>Bacteria</taxon>
        <taxon>Pseudomonadati</taxon>
        <taxon>Bacteroidota</taxon>
        <taxon>Flavobacteriia</taxon>
        <taxon>Flavobacteriales</taxon>
        <taxon>Flavobacteriaceae</taxon>
        <taxon>Arenibacter</taxon>
    </lineage>
</organism>
<dbReference type="Proteomes" id="UP000204551">
    <property type="component" value="Chromosome"/>
</dbReference>
<evidence type="ECO:0000256" key="2">
    <source>
        <dbReference type="ARBA" id="ARBA00022748"/>
    </source>
</evidence>
<dbReference type="InterPro" id="IPR013740">
    <property type="entry name" value="Redoxin"/>
</dbReference>
<dbReference type="RefSeq" id="WP_232514018.1">
    <property type="nucleotide sequence ID" value="NZ_CP022515.1"/>
</dbReference>
<protein>
    <submittedName>
        <fullName evidence="5">Thiol-disulfide oxidoreductase ResA</fullName>
    </submittedName>
</protein>
<dbReference type="Gene3D" id="3.40.30.10">
    <property type="entry name" value="Glutaredoxin"/>
    <property type="match status" value="1"/>
</dbReference>
<proteinExistence type="predicted"/>
<dbReference type="PANTHER" id="PTHR42852:SF17">
    <property type="entry name" value="THIOREDOXIN-LIKE PROTEIN HI_1115"/>
    <property type="match status" value="1"/>
</dbReference>
<dbReference type="CDD" id="cd02966">
    <property type="entry name" value="TlpA_like_family"/>
    <property type="match status" value="1"/>
</dbReference>
<dbReference type="eggNOG" id="COG0526">
    <property type="taxonomic scope" value="Bacteria"/>
</dbReference>
<dbReference type="KEGG" id="aalg:AREALGSMS7_04936"/>
<dbReference type="EMBL" id="CP022515">
    <property type="protein sequence ID" value="ASO08311.1"/>
    <property type="molecule type" value="Genomic_DNA"/>
</dbReference>
<dbReference type="InterPro" id="IPR017937">
    <property type="entry name" value="Thioredoxin_CS"/>
</dbReference>
<dbReference type="InterPro" id="IPR036249">
    <property type="entry name" value="Thioredoxin-like_sf"/>
</dbReference>
<dbReference type="GO" id="GO:0030313">
    <property type="term" value="C:cell envelope"/>
    <property type="evidence" value="ECO:0007669"/>
    <property type="project" value="UniProtKB-SubCell"/>
</dbReference>
<dbReference type="PROSITE" id="PS00194">
    <property type="entry name" value="THIOREDOXIN_1"/>
    <property type="match status" value="1"/>
</dbReference>
<reference evidence="5 6" key="1">
    <citation type="submission" date="2017-07" db="EMBL/GenBank/DDBJ databases">
        <title>Genome Sequence of Arenibacter algicola Strain SMS7 Isolated from a culture of the Diatom Skeletonema marinoi.</title>
        <authorList>
            <person name="Topel M."/>
            <person name="Pinder M.I.M."/>
            <person name="Johansson O.N."/>
            <person name="Kourtchenko O."/>
            <person name="Godhe A."/>
            <person name="Clarke A.K."/>
        </authorList>
    </citation>
    <scope>NUCLEOTIDE SEQUENCE [LARGE SCALE GENOMIC DNA]</scope>
    <source>
        <strain evidence="5 6">SMS7</strain>
    </source>
</reference>
<dbReference type="AlphaFoldDB" id="A0A221V5F2"/>
<dbReference type="InterPro" id="IPR050553">
    <property type="entry name" value="Thioredoxin_ResA/DsbE_sf"/>
</dbReference>
<gene>
    <name evidence="5" type="ORF">AREALGSMS7_04936</name>
</gene>
<comment type="subcellular location">
    <subcellularLocation>
        <location evidence="1">Cell envelope</location>
    </subcellularLocation>
</comment>
<dbReference type="PROSITE" id="PS51352">
    <property type="entry name" value="THIOREDOXIN_2"/>
    <property type="match status" value="1"/>
</dbReference>
<accession>A0A221V5F2</accession>
<keyword evidence="3" id="KW-0676">Redox-active center</keyword>
<keyword evidence="2" id="KW-0201">Cytochrome c-type biogenesis</keyword>
<dbReference type="InterPro" id="IPR013766">
    <property type="entry name" value="Thioredoxin_domain"/>
</dbReference>
<evidence type="ECO:0000256" key="1">
    <source>
        <dbReference type="ARBA" id="ARBA00004196"/>
    </source>
</evidence>
<evidence type="ECO:0000313" key="5">
    <source>
        <dbReference type="EMBL" id="ASO08311.1"/>
    </source>
</evidence>
<name>A0A221V5F2_9FLAO</name>
<dbReference type="GO" id="GO:0017004">
    <property type="term" value="P:cytochrome complex assembly"/>
    <property type="evidence" value="ECO:0007669"/>
    <property type="project" value="UniProtKB-KW"/>
</dbReference>
<dbReference type="PANTHER" id="PTHR42852">
    <property type="entry name" value="THIOL:DISULFIDE INTERCHANGE PROTEIN DSBE"/>
    <property type="match status" value="1"/>
</dbReference>
<dbReference type="SUPFAM" id="SSF52833">
    <property type="entry name" value="Thioredoxin-like"/>
    <property type="match status" value="1"/>
</dbReference>
<sequence length="187" mass="21238">MMVPNKKWILNGVFILAALVLLFTPVGFKVKVFASKLLSSSAAMVKEGMKVPLDSYQWKLTDLENRSFNLEDQRGRIVLVNFWATWCPPCVAEMPSMQDLYNDYGDKVTFMFVTSDDRQKVLNFLKRKNLDLPVYYPASETPKTLKSKLLPTTYIIDKEGKIVVAETGAADWNSSETRELIDGLLSQ</sequence>
<evidence type="ECO:0000313" key="6">
    <source>
        <dbReference type="Proteomes" id="UP000204551"/>
    </source>
</evidence>
<dbReference type="STRING" id="616991.GCA_000733925_03112"/>
<evidence type="ECO:0000259" key="4">
    <source>
        <dbReference type="PROSITE" id="PS51352"/>
    </source>
</evidence>
<evidence type="ECO:0000256" key="3">
    <source>
        <dbReference type="ARBA" id="ARBA00023284"/>
    </source>
</evidence>
<feature type="domain" description="Thioredoxin" evidence="4">
    <location>
        <begin position="45"/>
        <end position="186"/>
    </location>
</feature>